<proteinExistence type="predicted"/>
<feature type="domain" description="Phytase-like" evidence="1">
    <location>
        <begin position="94"/>
        <end position="340"/>
    </location>
</feature>
<protein>
    <submittedName>
        <fullName evidence="2">Esterase-like activity of phytase family protein</fullName>
    </submittedName>
</protein>
<dbReference type="Pfam" id="PF13449">
    <property type="entry name" value="Phytase-like"/>
    <property type="match status" value="1"/>
</dbReference>
<dbReference type="Proteomes" id="UP000317355">
    <property type="component" value="Unassembled WGS sequence"/>
</dbReference>
<name>A0A558CTY1_9GAMM</name>
<accession>A0A558CTY1</accession>
<dbReference type="EMBL" id="VMRY01000073">
    <property type="protein sequence ID" value="TVT52205.1"/>
    <property type="molecule type" value="Genomic_DNA"/>
</dbReference>
<dbReference type="AlphaFoldDB" id="A0A558CTY1"/>
<organism evidence="2 3">
    <name type="scientific">Sedimenticola thiotaurini</name>
    <dbReference type="NCBI Taxonomy" id="1543721"/>
    <lineage>
        <taxon>Bacteria</taxon>
        <taxon>Pseudomonadati</taxon>
        <taxon>Pseudomonadota</taxon>
        <taxon>Gammaproteobacteria</taxon>
        <taxon>Chromatiales</taxon>
        <taxon>Sedimenticolaceae</taxon>
        <taxon>Sedimenticola</taxon>
    </lineage>
</organism>
<dbReference type="InterPro" id="IPR027372">
    <property type="entry name" value="Phytase-like_dom"/>
</dbReference>
<comment type="caution">
    <text evidence="2">The sequence shown here is derived from an EMBL/GenBank/DDBJ whole genome shotgun (WGS) entry which is preliminary data.</text>
</comment>
<sequence>MSSAMNIKSDPLIGYALLPIHWLDTPGQMPLLFMNMQLFQYLALYLITAIGWPLLASAEPVGNPIEINELIKSKDPYMGIQLMGSLSLKGNPALAELSGLAWDEDEQTLLAISDRGWLLHLLPIFENGNLIQADLQKIRVLKDRHGKPLRGSWRDSEGLTLENSENGVSGDTSLIISFERHNRIERYTLDGEWVKTEPLPKLLEQTSFQPKGNKGLEAVTLHPQLGIITGPEYPPKGTPHYLVNSAGIKWYFTPKEPNGALVALEALPNGDLILLERAYTSIFAPWVISLTQIKMADLVPDNQVSSTLIARFDSSEGWLTQNLEGLTRHQGMHFFMVSDDGNKPWAQTQLIYFKLLQP</sequence>
<evidence type="ECO:0000313" key="3">
    <source>
        <dbReference type="Proteomes" id="UP000317355"/>
    </source>
</evidence>
<evidence type="ECO:0000313" key="2">
    <source>
        <dbReference type="EMBL" id="TVT52205.1"/>
    </source>
</evidence>
<evidence type="ECO:0000259" key="1">
    <source>
        <dbReference type="Pfam" id="PF13449"/>
    </source>
</evidence>
<reference evidence="2 3" key="1">
    <citation type="submission" date="2019-07" db="EMBL/GenBank/DDBJ databases">
        <title>The pathways for chlorine oxyanion respiration interact through the shared metabolite chlorate.</title>
        <authorList>
            <person name="Barnum T.P."/>
            <person name="Cheng Y."/>
            <person name="Hill K.A."/>
            <person name="Lucas L.N."/>
            <person name="Carlson H.K."/>
            <person name="Coates J.D."/>
        </authorList>
    </citation>
    <scope>NUCLEOTIDE SEQUENCE [LARGE SCALE GENOMIC DNA]</scope>
    <source>
        <strain evidence="2">BK-3</strain>
    </source>
</reference>
<gene>
    <name evidence="2" type="ORF">FHK82_14065</name>
</gene>